<proteinExistence type="inferred from homology"/>
<dbReference type="EMBL" id="JACJID010000004">
    <property type="protein sequence ID" value="MBA8928174.1"/>
    <property type="molecule type" value="Genomic_DNA"/>
</dbReference>
<dbReference type="Gene3D" id="3.40.50.11540">
    <property type="entry name" value="NADH-ubiquinone oxidoreductase 51kDa subunit"/>
    <property type="match status" value="1"/>
</dbReference>
<dbReference type="InterPro" id="IPR019554">
    <property type="entry name" value="Soluble_ligand-bd"/>
</dbReference>
<dbReference type="RefSeq" id="WP_182838766.1">
    <property type="nucleotide sequence ID" value="NZ_BAAABQ010000030.1"/>
</dbReference>
<reference evidence="7 8" key="1">
    <citation type="submission" date="2020-08" db="EMBL/GenBank/DDBJ databases">
        <title>Genomic Encyclopedia of Archaeal and Bacterial Type Strains, Phase II (KMG-II): from individual species to whole genera.</title>
        <authorList>
            <person name="Goeker M."/>
        </authorList>
    </citation>
    <scope>NUCLEOTIDE SEQUENCE [LARGE SCALE GENOMIC DNA]</scope>
    <source>
        <strain evidence="7 8">DSM 43850</strain>
    </source>
</reference>
<dbReference type="Proteomes" id="UP000517916">
    <property type="component" value="Unassembled WGS sequence"/>
</dbReference>
<dbReference type="Gene3D" id="1.20.1440.230">
    <property type="entry name" value="NADH-ubiquinone oxidoreductase 51kDa subunit, iron-sulphur binding domain"/>
    <property type="match status" value="1"/>
</dbReference>
<keyword evidence="8" id="KW-1185">Reference proteome</keyword>
<comment type="caution">
    <text evidence="7">The sequence shown here is derived from an EMBL/GenBank/DDBJ whole genome shotgun (WGS) entry which is preliminary data.</text>
</comment>
<keyword evidence="2" id="KW-0004">4Fe-4S</keyword>
<dbReference type="Pfam" id="PF10531">
    <property type="entry name" value="SLBB"/>
    <property type="match status" value="1"/>
</dbReference>
<accession>A0ABR6BMP8</accession>
<dbReference type="SUPFAM" id="SSF140490">
    <property type="entry name" value="Nqo1C-terminal domain-like"/>
    <property type="match status" value="1"/>
</dbReference>
<dbReference type="InterPro" id="IPR037207">
    <property type="entry name" value="Nuop51_4Fe4S-bd_sf"/>
</dbReference>
<keyword evidence="3" id="KW-0479">Metal-binding</keyword>
<evidence type="ECO:0000256" key="5">
    <source>
        <dbReference type="ARBA" id="ARBA00023014"/>
    </source>
</evidence>
<evidence type="ECO:0000259" key="6">
    <source>
        <dbReference type="SMART" id="SM00928"/>
    </source>
</evidence>
<evidence type="ECO:0000256" key="3">
    <source>
        <dbReference type="ARBA" id="ARBA00022723"/>
    </source>
</evidence>
<evidence type="ECO:0000256" key="1">
    <source>
        <dbReference type="ARBA" id="ARBA00007523"/>
    </source>
</evidence>
<feature type="domain" description="NADH-ubiquinone oxidoreductase 51kDa subunit iron-sulphur binding" evidence="6">
    <location>
        <begin position="266"/>
        <end position="311"/>
    </location>
</feature>
<keyword evidence="5" id="KW-0411">Iron-sulfur</keyword>
<dbReference type="Pfam" id="PF10589">
    <property type="entry name" value="NADH_4Fe-4S"/>
    <property type="match status" value="1"/>
</dbReference>
<name>A0ABR6BMP8_9PSEU</name>
<keyword evidence="4" id="KW-0408">Iron</keyword>
<dbReference type="SMART" id="SM00928">
    <property type="entry name" value="NADH_4Fe-4S"/>
    <property type="match status" value="1"/>
</dbReference>
<evidence type="ECO:0000313" key="7">
    <source>
        <dbReference type="EMBL" id="MBA8928174.1"/>
    </source>
</evidence>
<dbReference type="SUPFAM" id="SSF142019">
    <property type="entry name" value="Nqo1 FMN-binding domain-like"/>
    <property type="match status" value="1"/>
</dbReference>
<evidence type="ECO:0000256" key="4">
    <source>
        <dbReference type="ARBA" id="ARBA00023004"/>
    </source>
</evidence>
<protein>
    <submittedName>
        <fullName evidence="7">NADH:ubiquinone oxidoreductase subunit F (NADH-binding)</fullName>
    </submittedName>
</protein>
<dbReference type="PANTHER" id="PTHR43578">
    <property type="entry name" value="NADH-QUINONE OXIDOREDUCTASE SUBUNIT F"/>
    <property type="match status" value="1"/>
</dbReference>
<sequence length="358" mass="37713">MTTTTSVVRLLDQTEPDAPWPGRATDLISAVRTAGLTGRGGGGFPTWRKLAAVARTRRPVVIGNAAEGEPASRKDLTLLQRRPHLVLDGLLLAARAVNASRCYLYASPAAAAHARRALAQRPGDRVSIVEAPDTFLAGEETAVLNAIAGRRAVPRDRQQPLPQLGFLVQNVETLAHLAQIARYGADWFRDVGSREAPGTYLATVSGAVATPGVYEVPTGTAVDTLLAMAGGVRGHVLVGGYHGTWDSDQSRGAGVVMALPTGACGLVETARVMSYLARQSAGQCGPCRNGLPRIADLLGALARRQATPDTVRALHTLAGLVTGRGACHHPDASVRLLRSTLITFENEVDVHLRGGCTR</sequence>
<comment type="similarity">
    <text evidence="1">Belongs to the complex I 51 kDa subunit family.</text>
</comment>
<dbReference type="InterPro" id="IPR037225">
    <property type="entry name" value="Nuo51_FMN-bd_sf"/>
</dbReference>
<dbReference type="InterPro" id="IPR019575">
    <property type="entry name" value="Nuop51_4Fe4S-bd"/>
</dbReference>
<dbReference type="PANTHER" id="PTHR43578:SF3">
    <property type="entry name" value="NADH-QUINONE OXIDOREDUCTASE SUBUNIT F"/>
    <property type="match status" value="1"/>
</dbReference>
<dbReference type="InterPro" id="IPR011538">
    <property type="entry name" value="Nuo51_FMN-bd"/>
</dbReference>
<gene>
    <name evidence="7" type="ORF">BC739_005391</name>
</gene>
<dbReference type="Pfam" id="PF01512">
    <property type="entry name" value="Complex1_51K"/>
    <property type="match status" value="1"/>
</dbReference>
<evidence type="ECO:0000313" key="8">
    <source>
        <dbReference type="Proteomes" id="UP000517916"/>
    </source>
</evidence>
<organism evidence="7 8">
    <name type="scientific">Kutzneria viridogrisea</name>
    <dbReference type="NCBI Taxonomy" id="47990"/>
    <lineage>
        <taxon>Bacteria</taxon>
        <taxon>Bacillati</taxon>
        <taxon>Actinomycetota</taxon>
        <taxon>Actinomycetes</taxon>
        <taxon>Pseudonocardiales</taxon>
        <taxon>Pseudonocardiaceae</taxon>
        <taxon>Kutzneria</taxon>
    </lineage>
</organism>
<evidence type="ECO:0000256" key="2">
    <source>
        <dbReference type="ARBA" id="ARBA00022485"/>
    </source>
</evidence>
<dbReference type="SUPFAM" id="SSF142984">
    <property type="entry name" value="Nqo1 middle domain-like"/>
    <property type="match status" value="1"/>
</dbReference>